<reference evidence="2" key="1">
    <citation type="submission" date="2020-07" db="EMBL/GenBank/DDBJ databases">
        <title>Huge and variable diversity of episymbiotic CPR bacteria and DPANN archaea in groundwater ecosystems.</title>
        <authorList>
            <person name="He C.Y."/>
            <person name="Keren R."/>
            <person name="Whittaker M."/>
            <person name="Farag I.F."/>
            <person name="Doudna J."/>
            <person name="Cate J.H.D."/>
            <person name="Banfield J.F."/>
        </authorList>
    </citation>
    <scope>NUCLEOTIDE SEQUENCE</scope>
    <source>
        <strain evidence="2">NC_groundwater_1813_Pr3_B-0.1um_71_17</strain>
    </source>
</reference>
<dbReference type="SUPFAM" id="SSF50998">
    <property type="entry name" value="Quinoprotein alcohol dehydrogenase-like"/>
    <property type="match status" value="1"/>
</dbReference>
<sequence>MIVRLRTFRRLAALALVALACLPAVAAAQTVRTDFFVTNGQVNSQVVRDGVLYVGGSFSQVGAVTGAGLPMDSTTGLPDPGFPRVTGIVYAAESDGAGGWFIGGQFTSVDGVARNNLAHVLADHSVDSWNPGTNGAVRAMALSGSQLFVGGDFTVLGSTSRTRAGCVDVTTGAVTAWNPNANGTVRALHFSASGWMIVGGQFTNIGGQARNRIAELNLTNGAANTLWNPNANSSVFALEVVGNVLYVGGQFTSIGGQSRSRLAALNLTTGSALAWNPSLSGTVNAVVSDGPTIYVGGAFTTVGAVMRNRVAAVDSVTALATAWNPNAGSTVQTLFLSGESVYVGGDFLSIGGQSRSRIAQLDRTTGLATAWNPSAFNTVHVISAAMPEVFVGGAFTAVGGVTRNNLAAVDMVTGQVTAWNPDANNQVQTLLAGPGSLYAGGNFTLVGGQVRNSIAALDWATGAPTAWDPNANGQVSALARSGATIYAGGLFTNIGGQPRANAAALDSSTGLARAWAPEPDDQVFVIDASTPVVYLGGSFLSAGGQARTFLAAVDSASGLATSWNPNADGTVRAITATCDRVYVGGFFTSIGGATRNRLAALNPSTAAALAWDPNADGPVFALTTAPGAVYVGGVLTSVGGQSRSRAAAVHPVTGAVTSWNPSPNGTVRTIAVGPSDVALGGAFTGLGAVASGNLAAVSPDVTISCPVFALGPALTPQGVVSTAYSLVQTVSGGTAPYCWSIASGALPGGLVLDGSTGAISGAPTAAGVSNVTFVVRDVNGCTGTVTRSFVIANEPAVTAVVPQASGLCLNPAATCVAMPFTLTRGESTPLRDVTVTFHIEGAKLALCAPGPVSASFHAGNWAAGFPNMSFSAVSNGGGSFTVRQAISSGACGPTTGGTLFTVDLKSLGFDGTASVTLDEVVVLACSGTPLAVDLGSPGVITGSTTPIVVSPTSLPNTLTGVAYTHTISAAPSSPGTTFAVTAGTLPPGLTLSSAGALSGAITAAGTDTFTITATDAGGCTGSRQYIVTADCPAIAVAPATLPDGAVGSAYSYTLSATAGTAPFAFSVVSGALPSGLTLSAGGVLSGTPDAAGQSLFRVGVTDTTGCSAKLDYVFDVFPVAPVSTIAAAPGPIAISSANPCVTVPVVYTRGESAPVRGVKVTLQLDPAMLQLCTPAHPESSITLGSWADGFPNTILQVLALGGGAYQVDLVTLGLPCGITTGGTLFDVHVAAAGPDGDALIGVTAVKSRDCDNTPVPVMAGPQDTVRVQYAPLAIAPATLPNALAGVAYSQSLTASGGIGPYTFSIVAGALPAGLTLDAAGLLSGVATVTGSFSFTAGASDAGGVPGTRAYTLSVACSPISVTPSSLPVAQVGVPYSQTLAATSALTPVTWSITSGALPSGLTLSPSTGEIAGTPLAAGFASFTATATDPAGCTGSESYGLSVFVDPAASNVAARTNGLCLSSVHPAVSVPFRLTRGETAQARGASVTFTLETSLLELVTPGSPASSIHAGSWLLTYGNRTFSVVDNGGGSYTVNYALTGAPCGPDTGGVLFTVDVQAAAGDGIGHLTVTSVNAWDCAGLPLPVVPGAIAALAVSHTAPPAIQNLVATQVANGNDGSGRTGITVTWSTAEAGRVALYRAPFGTWPEYDDDGGVTPDSSLAPSAPWALVSANAVSGIVDHPPVRGFWHYVAFFTDSCGNTSAVSNLSRGALDYHLGDVSNRVTAGAGDNRVALEDVSLLGAHYGISGATLVTDGVAYLDVGPTTDGLPTSRPLTDNVIDFEDLLMFALDFRAVSAPQDGARPAGAASASEVFAVEAPSLVEAGQTFEAALTLEAGGGMQGFSAGLLWNPEVVTPLATVSRGFVEGQGGVLFSPKPGRVDAALLGRRASGVEGSGEVARVRFKALREGDPGIRCADVVARDANNRTIEPARLAREVRELVPGRTALLAPAPNPARGASLLSFALARSGPVDLSLYGVDGRRVATLAHGTYAAGMHHIDWRGDSGGRGTVAPGVYWLRLETSGEKFTRRLVVLR</sequence>
<dbReference type="PROSITE" id="PS51257">
    <property type="entry name" value="PROKAR_LIPOPROTEIN"/>
    <property type="match status" value="1"/>
</dbReference>
<dbReference type="InterPro" id="IPR011047">
    <property type="entry name" value="Quinoprotein_ADH-like_sf"/>
</dbReference>
<dbReference type="Pfam" id="PF05345">
    <property type="entry name" value="He_PIG"/>
    <property type="match status" value="5"/>
</dbReference>
<dbReference type="PANTHER" id="PTHR31778">
    <property type="entry name" value="BUD SITE SELECTION PROTEIN RAX2"/>
    <property type="match status" value="1"/>
</dbReference>
<comment type="caution">
    <text evidence="2">The sequence shown here is derived from an EMBL/GenBank/DDBJ whole genome shotgun (WGS) entry which is preliminary data.</text>
</comment>
<dbReference type="EMBL" id="JACRIW010000030">
    <property type="protein sequence ID" value="MBI5168527.1"/>
    <property type="molecule type" value="Genomic_DNA"/>
</dbReference>
<name>A0A933S9N1_UNCEI</name>
<feature type="chain" id="PRO_5037072545" evidence="1">
    <location>
        <begin position="27"/>
        <end position="2030"/>
    </location>
</feature>
<dbReference type="SUPFAM" id="SSF49313">
    <property type="entry name" value="Cadherin-like"/>
    <property type="match status" value="4"/>
</dbReference>
<dbReference type="Proteomes" id="UP000696931">
    <property type="component" value="Unassembled WGS sequence"/>
</dbReference>
<evidence type="ECO:0000313" key="2">
    <source>
        <dbReference type="EMBL" id="MBI5168527.1"/>
    </source>
</evidence>
<dbReference type="InterPro" id="IPR013431">
    <property type="entry name" value="Delta_60_rpt"/>
</dbReference>
<dbReference type="GO" id="GO:0005509">
    <property type="term" value="F:calcium ion binding"/>
    <property type="evidence" value="ECO:0007669"/>
    <property type="project" value="InterPro"/>
</dbReference>
<organism evidence="2 3">
    <name type="scientific">Eiseniibacteriota bacterium</name>
    <dbReference type="NCBI Taxonomy" id="2212470"/>
    <lineage>
        <taxon>Bacteria</taxon>
        <taxon>Candidatus Eiseniibacteriota</taxon>
    </lineage>
</organism>
<dbReference type="InterPro" id="IPR015919">
    <property type="entry name" value="Cadherin-like_sf"/>
</dbReference>
<keyword evidence="1" id="KW-0732">Signal</keyword>
<gene>
    <name evidence="2" type="ORF">HZA61_03470</name>
</gene>
<dbReference type="NCBIfam" id="TIGR04183">
    <property type="entry name" value="Por_Secre_tail"/>
    <property type="match status" value="1"/>
</dbReference>
<protein>
    <submittedName>
        <fullName evidence="2">Ig domain-containing protein</fullName>
    </submittedName>
</protein>
<dbReference type="Gene3D" id="2.60.40.4070">
    <property type="match status" value="1"/>
</dbReference>
<dbReference type="InterPro" id="IPR026444">
    <property type="entry name" value="Secre_tail"/>
</dbReference>
<dbReference type="Gene3D" id="2.60.40.10">
    <property type="entry name" value="Immunoglobulins"/>
    <property type="match status" value="5"/>
</dbReference>
<evidence type="ECO:0000313" key="3">
    <source>
        <dbReference type="Proteomes" id="UP000696931"/>
    </source>
</evidence>
<dbReference type="PANTHER" id="PTHR31778:SF2">
    <property type="entry name" value="BUD SITE SELECTION PROTEIN RAX2"/>
    <property type="match status" value="1"/>
</dbReference>
<dbReference type="CDD" id="cd08547">
    <property type="entry name" value="Type_II_cohesin"/>
    <property type="match status" value="1"/>
</dbReference>
<evidence type="ECO:0000256" key="1">
    <source>
        <dbReference type="SAM" id="SignalP"/>
    </source>
</evidence>
<dbReference type="InterPro" id="IPR013783">
    <property type="entry name" value="Ig-like_fold"/>
</dbReference>
<dbReference type="Pfam" id="PF17164">
    <property type="entry name" value="DUF5122"/>
    <property type="match status" value="2"/>
</dbReference>
<dbReference type="GO" id="GO:1902929">
    <property type="term" value="C:plasma membrane of growing cell tip"/>
    <property type="evidence" value="ECO:0007669"/>
    <property type="project" value="TreeGrafter"/>
</dbReference>
<proteinExistence type="predicted"/>
<accession>A0A933S9N1</accession>
<feature type="signal peptide" evidence="1">
    <location>
        <begin position="1"/>
        <end position="26"/>
    </location>
</feature>